<evidence type="ECO:0000313" key="4">
    <source>
        <dbReference type="Proteomes" id="UP000253919"/>
    </source>
</evidence>
<comment type="caution">
    <text evidence="3">The sequence shown here is derived from an EMBL/GenBank/DDBJ whole genome shotgun (WGS) entry which is preliminary data.</text>
</comment>
<evidence type="ECO:0000259" key="2">
    <source>
        <dbReference type="Pfam" id="PF13568"/>
    </source>
</evidence>
<proteinExistence type="predicted"/>
<feature type="signal peptide" evidence="1">
    <location>
        <begin position="1"/>
        <end position="24"/>
    </location>
</feature>
<dbReference type="Proteomes" id="UP000253919">
    <property type="component" value="Unassembled WGS sequence"/>
</dbReference>
<sequence>MIKINTQPIWLCIAFILLALSAFAQKNYVPGYLVLPPGDTVRGLIDDQNWERNPTAINFKKEINANSQKFTVAQIEGFGVVDGDIYHKKIVKVDKTPTQLEELSRTVGNVITTDTVFLAEQVRGPINLYYLHDENRKNHFYIQIEDGTVEELIQRSYLVNKSGQNLLGISDQYKDQLRYSYLISCPNLHSEINKTTYTKASLKSLIYKYNACLNPAILVEQKPTAKEEYKFNLVAGLDGTSYTFKGDPYSFKDLVNAKFDLKPSIMMGLGFQILLPRNRHKWSLYNEVAYKKNYAQGHSQNQQYYRNEQSKITIKADYVGFTTMLRYSWLKQNYQPFVNIGFAGNYALQISTHKQTIMSTSSEAITREATILKDSKKVEVAAVAGAGVKIKKITAELRLEKGSGYLNYTNLSVTKNMLAFLLGYNFN</sequence>
<accession>A0A369QH48</accession>
<reference evidence="3 4" key="1">
    <citation type="submission" date="2018-04" db="EMBL/GenBank/DDBJ databases">
        <title>Adhaeribacter sp. HMF7616 genome sequencing and assembly.</title>
        <authorList>
            <person name="Kang H."/>
            <person name="Kang J."/>
            <person name="Cha I."/>
            <person name="Kim H."/>
            <person name="Joh K."/>
        </authorList>
    </citation>
    <scope>NUCLEOTIDE SEQUENCE [LARGE SCALE GENOMIC DNA]</scope>
    <source>
        <strain evidence="3 4">HMF7616</strain>
    </source>
</reference>
<organism evidence="3 4">
    <name type="scientific">Adhaeribacter pallidiroseus</name>
    <dbReference type="NCBI Taxonomy" id="2072847"/>
    <lineage>
        <taxon>Bacteria</taxon>
        <taxon>Pseudomonadati</taxon>
        <taxon>Bacteroidota</taxon>
        <taxon>Cytophagia</taxon>
        <taxon>Cytophagales</taxon>
        <taxon>Hymenobacteraceae</taxon>
        <taxon>Adhaeribacter</taxon>
    </lineage>
</organism>
<keyword evidence="1" id="KW-0732">Signal</keyword>
<dbReference type="Pfam" id="PF13568">
    <property type="entry name" value="OMP_b-brl_2"/>
    <property type="match status" value="1"/>
</dbReference>
<dbReference type="AlphaFoldDB" id="A0A369QH48"/>
<dbReference type="RefSeq" id="WP_115372008.1">
    <property type="nucleotide sequence ID" value="NZ_QASA01000001.1"/>
</dbReference>
<dbReference type="EMBL" id="QASA01000001">
    <property type="protein sequence ID" value="RDC62587.1"/>
    <property type="molecule type" value="Genomic_DNA"/>
</dbReference>
<name>A0A369QH48_9BACT</name>
<dbReference type="InterPro" id="IPR025665">
    <property type="entry name" value="Beta-barrel_OMP_2"/>
</dbReference>
<evidence type="ECO:0000313" key="3">
    <source>
        <dbReference type="EMBL" id="RDC62587.1"/>
    </source>
</evidence>
<keyword evidence="4" id="KW-1185">Reference proteome</keyword>
<gene>
    <name evidence="3" type="ORF">AHMF7616_01181</name>
</gene>
<protein>
    <recommendedName>
        <fullName evidence="2">Outer membrane protein beta-barrel domain-containing protein</fullName>
    </recommendedName>
</protein>
<feature type="domain" description="Outer membrane protein beta-barrel" evidence="2">
    <location>
        <begin position="260"/>
        <end position="400"/>
    </location>
</feature>
<evidence type="ECO:0000256" key="1">
    <source>
        <dbReference type="SAM" id="SignalP"/>
    </source>
</evidence>
<dbReference type="OrthoDB" id="815717at2"/>
<feature type="chain" id="PRO_5016986082" description="Outer membrane protein beta-barrel domain-containing protein" evidence="1">
    <location>
        <begin position="25"/>
        <end position="427"/>
    </location>
</feature>